<feature type="transmembrane region" description="Helical" evidence="1">
    <location>
        <begin position="93"/>
        <end position="109"/>
    </location>
</feature>
<keyword evidence="1" id="KW-0472">Membrane</keyword>
<feature type="transmembrane region" description="Helical" evidence="1">
    <location>
        <begin position="154"/>
        <end position="172"/>
    </location>
</feature>
<evidence type="ECO:0000256" key="1">
    <source>
        <dbReference type="SAM" id="Phobius"/>
    </source>
</evidence>
<gene>
    <name evidence="2" type="ordered locus">Mahau_1611</name>
</gene>
<sequence>MIKKLIAYEIQNSWRVFFLIYAVLLLIAALVKAKLISLPDFFYVHLMFIDLFLTIGILTNRFWQSIYGQEANFLLTVPANTAQLMASKAINSLLWLLVSFVVMGMTFMWQGNPLGKLMLNYITLSSIIITGLMILSFLYTAISLAHHPFIQKDYLGMTVLFFIVLYSIFSLLQNTTEGLIPYTIRISMEGITVNSAPGNMMIADNFTIVVNSAVWSIFMIFVNFTFTGYMIKRKLIVP</sequence>
<feature type="transmembrane region" description="Helical" evidence="1">
    <location>
        <begin position="208"/>
        <end position="231"/>
    </location>
</feature>
<feature type="transmembrane region" description="Helical" evidence="1">
    <location>
        <begin position="43"/>
        <end position="63"/>
    </location>
</feature>
<dbReference type="Proteomes" id="UP000008457">
    <property type="component" value="Chromosome"/>
</dbReference>
<dbReference type="OrthoDB" id="9816138at2"/>
<proteinExistence type="predicted"/>
<keyword evidence="3" id="KW-1185">Reference proteome</keyword>
<feature type="transmembrane region" description="Helical" evidence="1">
    <location>
        <begin position="12"/>
        <end position="31"/>
    </location>
</feature>
<dbReference type="HOGENOM" id="CLU_1164746_0_0_9"/>
<dbReference type="AlphaFoldDB" id="F3ZZ38"/>
<accession>F3ZZ38</accession>
<evidence type="ECO:0000313" key="3">
    <source>
        <dbReference type="Proteomes" id="UP000008457"/>
    </source>
</evidence>
<keyword evidence="1" id="KW-1133">Transmembrane helix</keyword>
<evidence type="ECO:0008006" key="4">
    <source>
        <dbReference type="Google" id="ProtNLM"/>
    </source>
</evidence>
<dbReference type="RefSeq" id="WP_013781226.1">
    <property type="nucleotide sequence ID" value="NC_015520.1"/>
</dbReference>
<reference evidence="2 3" key="2">
    <citation type="journal article" date="2011" name="Stand. Genomic Sci.">
        <title>Complete genome sequence of Mahella australiensis type strain (50-1 BON).</title>
        <authorList>
            <person name="Sikorski J."/>
            <person name="Teshima H."/>
            <person name="Nolan M."/>
            <person name="Lucas S."/>
            <person name="Hammon N."/>
            <person name="Deshpande S."/>
            <person name="Cheng J.F."/>
            <person name="Pitluck S."/>
            <person name="Liolios K."/>
            <person name="Pagani I."/>
            <person name="Ivanova N."/>
            <person name="Huntemann M."/>
            <person name="Mavromatis K."/>
            <person name="Ovchinikova G."/>
            <person name="Pati A."/>
            <person name="Tapia R."/>
            <person name="Han C."/>
            <person name="Goodwin L."/>
            <person name="Chen A."/>
            <person name="Palaniappan K."/>
            <person name="Land M."/>
            <person name="Hauser L."/>
            <person name="Ngatchou-Djao O.D."/>
            <person name="Rohde M."/>
            <person name="Pukall R."/>
            <person name="Spring S."/>
            <person name="Abt B."/>
            <person name="Goker M."/>
            <person name="Detter J.C."/>
            <person name="Woyke T."/>
            <person name="Bristow J."/>
            <person name="Markowitz V."/>
            <person name="Hugenholtz P."/>
            <person name="Eisen J.A."/>
            <person name="Kyrpides N.C."/>
            <person name="Klenk H.P."/>
            <person name="Lapidus A."/>
        </authorList>
    </citation>
    <scope>NUCLEOTIDE SEQUENCE [LARGE SCALE GENOMIC DNA]</scope>
    <source>
        <strain evidence="3">DSM 15567 / CIP 107919 / 50-1 BON</strain>
    </source>
</reference>
<reference evidence="3" key="1">
    <citation type="submission" date="2010-11" db="EMBL/GenBank/DDBJ databases">
        <title>The complete genome of Mahella australiensis DSM 15567.</title>
        <authorList>
            <consortium name="US DOE Joint Genome Institute (JGI-PGF)"/>
            <person name="Lucas S."/>
            <person name="Copeland A."/>
            <person name="Lapidus A."/>
            <person name="Bruce D."/>
            <person name="Goodwin L."/>
            <person name="Pitluck S."/>
            <person name="Kyrpides N."/>
            <person name="Mavromatis K."/>
            <person name="Pagani I."/>
            <person name="Ivanova N."/>
            <person name="Teshima H."/>
            <person name="Brettin T."/>
            <person name="Detter J.C."/>
            <person name="Han C."/>
            <person name="Tapia R."/>
            <person name="Land M."/>
            <person name="Hauser L."/>
            <person name="Markowitz V."/>
            <person name="Cheng J.-F."/>
            <person name="Hugenholtz P."/>
            <person name="Woyke T."/>
            <person name="Wu D."/>
            <person name="Spring S."/>
            <person name="Pukall R."/>
            <person name="Steenblock K."/>
            <person name="Schneider S."/>
            <person name="Klenk H.-P."/>
            <person name="Eisen J.A."/>
        </authorList>
    </citation>
    <scope>NUCLEOTIDE SEQUENCE [LARGE SCALE GENOMIC DNA]</scope>
    <source>
        <strain evidence="3">DSM 15567 / CIP 107919 / 50-1 BON</strain>
    </source>
</reference>
<organism evidence="2 3">
    <name type="scientific">Mahella australiensis (strain DSM 15567 / CIP 107919 / 50-1 BON)</name>
    <dbReference type="NCBI Taxonomy" id="697281"/>
    <lineage>
        <taxon>Bacteria</taxon>
        <taxon>Bacillati</taxon>
        <taxon>Bacillota</taxon>
        <taxon>Clostridia</taxon>
        <taxon>Thermoanaerobacterales</taxon>
        <taxon>Thermoanaerobacterales Family IV. Incertae Sedis</taxon>
        <taxon>Mahella</taxon>
    </lineage>
</organism>
<feature type="transmembrane region" description="Helical" evidence="1">
    <location>
        <begin position="121"/>
        <end position="142"/>
    </location>
</feature>
<dbReference type="KEGG" id="mas:Mahau_1611"/>
<dbReference type="EMBL" id="CP002360">
    <property type="protein sequence ID" value="AEE96797.1"/>
    <property type="molecule type" value="Genomic_DNA"/>
</dbReference>
<keyword evidence="1" id="KW-0812">Transmembrane</keyword>
<dbReference type="STRING" id="697281.Mahau_1611"/>
<protein>
    <recommendedName>
        <fullName evidence="4">ABC-2 type transporter</fullName>
    </recommendedName>
</protein>
<name>F3ZZ38_MAHA5</name>
<evidence type="ECO:0000313" key="2">
    <source>
        <dbReference type="EMBL" id="AEE96797.1"/>
    </source>
</evidence>